<comment type="subcellular location">
    <subcellularLocation>
        <location evidence="1">Nucleus</location>
    </subcellularLocation>
</comment>
<feature type="compositionally biased region" description="Polar residues" evidence="4">
    <location>
        <begin position="12"/>
        <end position="23"/>
    </location>
</feature>
<evidence type="ECO:0000256" key="3">
    <source>
        <dbReference type="ARBA" id="ARBA00023242"/>
    </source>
</evidence>
<proteinExistence type="predicted"/>
<keyword evidence="3" id="KW-0539">Nucleus</keyword>
<dbReference type="Gene3D" id="6.10.140.2040">
    <property type="match status" value="1"/>
</dbReference>
<feature type="region of interest" description="Disordered" evidence="4">
    <location>
        <begin position="1"/>
        <end position="37"/>
    </location>
</feature>
<name>A0A3Q3F8B8_9LABR</name>
<keyword evidence="6" id="KW-1185">Reference proteome</keyword>
<accession>A0A3Q3F8B8</accession>
<dbReference type="GO" id="GO:0045944">
    <property type="term" value="P:positive regulation of transcription by RNA polymerase II"/>
    <property type="evidence" value="ECO:0007669"/>
    <property type="project" value="TreeGrafter"/>
</dbReference>
<evidence type="ECO:0000256" key="4">
    <source>
        <dbReference type="SAM" id="MobiDB-lite"/>
    </source>
</evidence>
<dbReference type="PANTHER" id="PTHR22793">
    <property type="entry name" value="MYOCARDIN-RELATED TRANSCRIPTION FACTOR-RELATED"/>
    <property type="match status" value="1"/>
</dbReference>
<evidence type="ECO:0000313" key="6">
    <source>
        <dbReference type="Proteomes" id="UP000261660"/>
    </source>
</evidence>
<reference evidence="5" key="2">
    <citation type="submission" date="2025-09" db="UniProtKB">
        <authorList>
            <consortium name="Ensembl"/>
        </authorList>
    </citation>
    <scope>IDENTIFICATION</scope>
</reference>
<dbReference type="AlphaFoldDB" id="A0A3Q3F8B8"/>
<evidence type="ECO:0000313" key="5">
    <source>
        <dbReference type="Ensembl" id="ENSLBEP00000016206.1"/>
    </source>
</evidence>
<dbReference type="PANTHER" id="PTHR22793:SF6">
    <property type="entry name" value="MYOCARDIN-RELATED TRANSCRIPTION FACTOR A"/>
    <property type="match status" value="1"/>
</dbReference>
<dbReference type="Gene3D" id="6.10.150.10">
    <property type="match status" value="1"/>
</dbReference>
<dbReference type="InParanoid" id="A0A3Q3F8B8"/>
<dbReference type="GO" id="GO:0005634">
    <property type="term" value="C:nucleus"/>
    <property type="evidence" value="ECO:0007669"/>
    <property type="project" value="UniProtKB-SubCell"/>
</dbReference>
<protein>
    <submittedName>
        <fullName evidence="5">Uncharacterized protein</fullName>
    </submittedName>
</protein>
<dbReference type="GO" id="GO:0003713">
    <property type="term" value="F:transcription coactivator activity"/>
    <property type="evidence" value="ECO:0007669"/>
    <property type="project" value="TreeGrafter"/>
</dbReference>
<evidence type="ECO:0000256" key="2">
    <source>
        <dbReference type="ARBA" id="ARBA00022737"/>
    </source>
</evidence>
<dbReference type="Ensembl" id="ENSLBET00000017144.1">
    <property type="protein sequence ID" value="ENSLBEP00000016206.1"/>
    <property type="gene ID" value="ENSLBEG00000012549.1"/>
</dbReference>
<keyword evidence="2" id="KW-0677">Repeat</keyword>
<feature type="compositionally biased region" description="Basic and acidic residues" evidence="4">
    <location>
        <begin position="24"/>
        <end position="37"/>
    </location>
</feature>
<organism evidence="5 6">
    <name type="scientific">Labrus bergylta</name>
    <name type="common">ballan wrasse</name>
    <dbReference type="NCBI Taxonomy" id="56723"/>
    <lineage>
        <taxon>Eukaryota</taxon>
        <taxon>Metazoa</taxon>
        <taxon>Chordata</taxon>
        <taxon>Craniata</taxon>
        <taxon>Vertebrata</taxon>
        <taxon>Euteleostomi</taxon>
        <taxon>Actinopterygii</taxon>
        <taxon>Neopterygii</taxon>
        <taxon>Teleostei</taxon>
        <taxon>Neoteleostei</taxon>
        <taxon>Acanthomorphata</taxon>
        <taxon>Eupercaria</taxon>
        <taxon>Labriformes</taxon>
        <taxon>Labridae</taxon>
        <taxon>Labrus</taxon>
    </lineage>
</organism>
<dbReference type="Proteomes" id="UP000261660">
    <property type="component" value="Unplaced"/>
</dbReference>
<reference evidence="5" key="1">
    <citation type="submission" date="2025-08" db="UniProtKB">
        <authorList>
            <consortium name="Ensembl"/>
        </authorList>
    </citation>
    <scope>IDENTIFICATION</scope>
</reference>
<dbReference type="SMART" id="SM00707">
    <property type="entry name" value="RPEL"/>
    <property type="match status" value="2"/>
</dbReference>
<evidence type="ECO:0000256" key="1">
    <source>
        <dbReference type="ARBA" id="ARBA00004123"/>
    </source>
</evidence>
<sequence>PQAFKSPAAFQKNRQSLEQTQTEDYLKRNIKSRPERSEPIRLHVLEETFAEPWLRARQLQLKRARLADHLNDKISHRPRPMEIIHKNILPVPCSIKQAIIGKPNHGTDLVGLPFTLLQGDQKADEIHPNSSVYLK</sequence>
<dbReference type="GeneTree" id="ENSGT00950000182979"/>
<dbReference type="GO" id="GO:0051145">
    <property type="term" value="P:smooth muscle cell differentiation"/>
    <property type="evidence" value="ECO:0007669"/>
    <property type="project" value="TreeGrafter"/>
</dbReference>
<dbReference type="InterPro" id="IPR043451">
    <property type="entry name" value="Myocardin-like"/>
</dbReference>
<dbReference type="InterPro" id="IPR004018">
    <property type="entry name" value="RPEL_repeat"/>
</dbReference>
<dbReference type="Pfam" id="PF02755">
    <property type="entry name" value="RPEL"/>
    <property type="match status" value="1"/>
</dbReference>